<organism evidence="2 3">
    <name type="scientific">Alkalispirillum mobile</name>
    <dbReference type="NCBI Taxonomy" id="85925"/>
    <lineage>
        <taxon>Bacteria</taxon>
        <taxon>Pseudomonadati</taxon>
        <taxon>Pseudomonadota</taxon>
        <taxon>Gammaproteobacteria</taxon>
        <taxon>Chromatiales</taxon>
        <taxon>Ectothiorhodospiraceae</taxon>
        <taxon>Alkalispirillum</taxon>
    </lineage>
</organism>
<proteinExistence type="predicted"/>
<dbReference type="InterPro" id="IPR006311">
    <property type="entry name" value="TAT_signal"/>
</dbReference>
<dbReference type="Proteomes" id="UP000275461">
    <property type="component" value="Unassembled WGS sequence"/>
</dbReference>
<dbReference type="NCBIfam" id="TIGR02811">
    <property type="entry name" value="formate_TAT"/>
    <property type="match status" value="1"/>
</dbReference>
<evidence type="ECO:0000256" key="1">
    <source>
        <dbReference type="ARBA" id="ARBA00022729"/>
    </source>
</evidence>
<dbReference type="InterPro" id="IPR019546">
    <property type="entry name" value="TAT_signal_bac_arc"/>
</dbReference>
<name>A0A498CDD9_9GAMM</name>
<dbReference type="Pfam" id="PF10518">
    <property type="entry name" value="TAT_signal"/>
    <property type="match status" value="1"/>
</dbReference>
<dbReference type="PIRSF" id="PIRSF036704">
    <property type="entry name" value="UCP036704"/>
    <property type="match status" value="1"/>
</dbReference>
<evidence type="ECO:0000313" key="3">
    <source>
        <dbReference type="Proteomes" id="UP000275461"/>
    </source>
</evidence>
<dbReference type="InterPro" id="IPR014177">
    <property type="entry name" value="Formate_DH_TAT-contain"/>
</dbReference>
<dbReference type="EMBL" id="RCDA01000001">
    <property type="protein sequence ID" value="RLK50251.1"/>
    <property type="molecule type" value="Genomic_DNA"/>
</dbReference>
<sequence>MKHSEKESGVRQDRRQFMKTMAVGGAAVGVGMTGGQALAIEPEAEPETRSLEKRGYHETAHIQDYYRKAEF</sequence>
<dbReference type="NCBIfam" id="TIGR01409">
    <property type="entry name" value="TAT_signal_seq"/>
    <property type="match status" value="1"/>
</dbReference>
<evidence type="ECO:0000313" key="2">
    <source>
        <dbReference type="EMBL" id="RLK50251.1"/>
    </source>
</evidence>
<dbReference type="RefSeq" id="WP_121440754.1">
    <property type="nucleotide sequence ID" value="NZ_RCDA01000001.1"/>
</dbReference>
<reference evidence="2 3" key="1">
    <citation type="submission" date="2018-10" db="EMBL/GenBank/DDBJ databases">
        <title>Genomic Encyclopedia of Type Strains, Phase IV (KMG-IV): sequencing the most valuable type-strain genomes for metagenomic binning, comparative biology and taxonomic classification.</title>
        <authorList>
            <person name="Goeker M."/>
        </authorList>
    </citation>
    <scope>NUCLEOTIDE SEQUENCE [LARGE SCALE GENOMIC DNA]</scope>
    <source>
        <strain evidence="2 3">DSM 12769</strain>
    </source>
</reference>
<dbReference type="OrthoDB" id="6121375at2"/>
<accession>A0A498CDD9</accession>
<comment type="caution">
    <text evidence="2">The sequence shown here is derived from an EMBL/GenBank/DDBJ whole genome shotgun (WGS) entry which is preliminary data.</text>
</comment>
<keyword evidence="3" id="KW-1185">Reference proteome</keyword>
<dbReference type="PROSITE" id="PS51318">
    <property type="entry name" value="TAT"/>
    <property type="match status" value="1"/>
</dbReference>
<gene>
    <name evidence="2" type="ORF">DFR31_0141</name>
</gene>
<protein>
    <submittedName>
        <fullName evidence="2">Secreted protein</fullName>
    </submittedName>
</protein>
<dbReference type="AlphaFoldDB" id="A0A498CDD9"/>
<keyword evidence="1" id="KW-0732">Signal</keyword>